<accession>A0A0P1EUA5</accession>
<dbReference type="SUPFAM" id="SSF88946">
    <property type="entry name" value="Sigma2 domain of RNA polymerase sigma factors"/>
    <property type="match status" value="1"/>
</dbReference>
<dbReference type="SUPFAM" id="SSF88659">
    <property type="entry name" value="Sigma3 and sigma4 domains of RNA polymerase sigma factors"/>
    <property type="match status" value="1"/>
</dbReference>
<dbReference type="PANTHER" id="PTHR43133">
    <property type="entry name" value="RNA POLYMERASE ECF-TYPE SIGMA FACTO"/>
    <property type="match status" value="1"/>
</dbReference>
<feature type="domain" description="RNA polymerase sigma factor 70 region 4 type 2" evidence="6">
    <location>
        <begin position="151"/>
        <end position="202"/>
    </location>
</feature>
<dbReference type="InterPro" id="IPR036388">
    <property type="entry name" value="WH-like_DNA-bd_sf"/>
</dbReference>
<proteinExistence type="inferred from homology"/>
<dbReference type="CDD" id="cd06171">
    <property type="entry name" value="Sigma70_r4"/>
    <property type="match status" value="1"/>
</dbReference>
<dbReference type="InterPro" id="IPR013325">
    <property type="entry name" value="RNA_pol_sigma_r2"/>
</dbReference>
<dbReference type="Pfam" id="PF08281">
    <property type="entry name" value="Sigma70_r4_2"/>
    <property type="match status" value="1"/>
</dbReference>
<dbReference type="Pfam" id="PF04542">
    <property type="entry name" value="Sigma70_r2"/>
    <property type="match status" value="1"/>
</dbReference>
<dbReference type="Proteomes" id="UP000054823">
    <property type="component" value="Unassembled WGS sequence"/>
</dbReference>
<dbReference type="InterPro" id="IPR013249">
    <property type="entry name" value="RNA_pol_sigma70_r4_t2"/>
</dbReference>
<evidence type="ECO:0000256" key="4">
    <source>
        <dbReference type="ARBA" id="ARBA00023163"/>
    </source>
</evidence>
<protein>
    <submittedName>
        <fullName evidence="7">Sigma-K factor</fullName>
    </submittedName>
</protein>
<keyword evidence="3" id="KW-0731">Sigma factor</keyword>
<name>A0A0P1EUA5_9RHOB</name>
<dbReference type="GO" id="GO:0003677">
    <property type="term" value="F:DNA binding"/>
    <property type="evidence" value="ECO:0007669"/>
    <property type="project" value="InterPro"/>
</dbReference>
<evidence type="ECO:0000259" key="6">
    <source>
        <dbReference type="Pfam" id="PF08281"/>
    </source>
</evidence>
<feature type="domain" description="RNA polymerase sigma-70 region 2" evidence="5">
    <location>
        <begin position="55"/>
        <end position="123"/>
    </location>
</feature>
<comment type="similarity">
    <text evidence="1">Belongs to the sigma-70 factor family. ECF subfamily.</text>
</comment>
<dbReference type="PANTHER" id="PTHR43133:SF62">
    <property type="entry name" value="RNA POLYMERASE SIGMA FACTOR SIGZ"/>
    <property type="match status" value="1"/>
</dbReference>
<dbReference type="NCBIfam" id="TIGR02937">
    <property type="entry name" value="sigma70-ECF"/>
    <property type="match status" value="1"/>
</dbReference>
<evidence type="ECO:0000256" key="1">
    <source>
        <dbReference type="ARBA" id="ARBA00010641"/>
    </source>
</evidence>
<dbReference type="InterPro" id="IPR007627">
    <property type="entry name" value="RNA_pol_sigma70_r2"/>
</dbReference>
<dbReference type="Gene3D" id="1.10.10.10">
    <property type="entry name" value="Winged helix-like DNA-binding domain superfamily/Winged helix DNA-binding domain"/>
    <property type="match status" value="1"/>
</dbReference>
<dbReference type="GO" id="GO:0016987">
    <property type="term" value="F:sigma factor activity"/>
    <property type="evidence" value="ECO:0007669"/>
    <property type="project" value="UniProtKB-KW"/>
</dbReference>
<keyword evidence="8" id="KW-1185">Reference proteome</keyword>
<evidence type="ECO:0000313" key="7">
    <source>
        <dbReference type="EMBL" id="CUH54218.1"/>
    </source>
</evidence>
<sequence length="211" mass="24340">MVSATLDIPRVRLKAPKARPKERQRVTQAKAEPSRETLWMIAVRDHRDKAAFSALFDHFAPRLKGFVMRNGTSAAQAEEIVQDVMLTLWRKAHMFDPHRAQVSAWVYQIVRNRQIDVARKENRPMPEALKEEPEAEPDASQIVSIEQETGQLRDALQRLRPEQREVIEKAYLGELTHQEISTQTGLPLGTIKSRIRLGLQRLRHELKDLSE</sequence>
<evidence type="ECO:0000313" key="8">
    <source>
        <dbReference type="Proteomes" id="UP000054823"/>
    </source>
</evidence>
<dbReference type="InterPro" id="IPR014284">
    <property type="entry name" value="RNA_pol_sigma-70_dom"/>
</dbReference>
<dbReference type="GO" id="GO:0006352">
    <property type="term" value="P:DNA-templated transcription initiation"/>
    <property type="evidence" value="ECO:0007669"/>
    <property type="project" value="InterPro"/>
</dbReference>
<dbReference type="EMBL" id="CYPW01000040">
    <property type="protein sequence ID" value="CUH54218.1"/>
    <property type="molecule type" value="Genomic_DNA"/>
</dbReference>
<evidence type="ECO:0000259" key="5">
    <source>
        <dbReference type="Pfam" id="PF04542"/>
    </source>
</evidence>
<keyword evidence="2" id="KW-0805">Transcription regulation</keyword>
<dbReference type="Gene3D" id="1.10.1740.10">
    <property type="match status" value="1"/>
</dbReference>
<dbReference type="AlphaFoldDB" id="A0A0P1EUA5"/>
<keyword evidence="4" id="KW-0804">Transcription</keyword>
<dbReference type="InterPro" id="IPR013324">
    <property type="entry name" value="RNA_pol_sigma_r3/r4-like"/>
</dbReference>
<organism evidence="7 8">
    <name type="scientific">Shimia marina</name>
    <dbReference type="NCBI Taxonomy" id="321267"/>
    <lineage>
        <taxon>Bacteria</taxon>
        <taxon>Pseudomonadati</taxon>
        <taxon>Pseudomonadota</taxon>
        <taxon>Alphaproteobacteria</taxon>
        <taxon>Rhodobacterales</taxon>
        <taxon>Roseobacteraceae</taxon>
    </lineage>
</organism>
<dbReference type="RefSeq" id="WP_083499107.1">
    <property type="nucleotide sequence ID" value="NZ_CYPW01000040.1"/>
</dbReference>
<dbReference type="STRING" id="321267.SHM7688_03688"/>
<evidence type="ECO:0000256" key="3">
    <source>
        <dbReference type="ARBA" id="ARBA00023082"/>
    </source>
</evidence>
<gene>
    <name evidence="7" type="primary">sigK</name>
    <name evidence="7" type="ORF">SHM7688_03688</name>
</gene>
<evidence type="ECO:0000256" key="2">
    <source>
        <dbReference type="ARBA" id="ARBA00023015"/>
    </source>
</evidence>
<dbReference type="InterPro" id="IPR039425">
    <property type="entry name" value="RNA_pol_sigma-70-like"/>
</dbReference>
<reference evidence="7 8" key="1">
    <citation type="submission" date="2015-09" db="EMBL/GenBank/DDBJ databases">
        <authorList>
            <consortium name="Swine Surveillance"/>
        </authorList>
    </citation>
    <scope>NUCLEOTIDE SEQUENCE [LARGE SCALE GENOMIC DNA]</scope>
    <source>
        <strain evidence="7 8">CECT 7688</strain>
    </source>
</reference>